<dbReference type="OrthoDB" id="9797779at2"/>
<dbReference type="AlphaFoldDB" id="A0A1V4I5Y9"/>
<dbReference type="STRING" id="29349.CLOTH_14440"/>
<dbReference type="InterPro" id="IPR007553">
    <property type="entry name" value="2-thiour_desulf"/>
</dbReference>
<organism evidence="2 3">
    <name type="scientific">Alkalithermobacter paradoxus</name>
    <dbReference type="NCBI Taxonomy" id="29349"/>
    <lineage>
        <taxon>Bacteria</taxon>
        <taxon>Bacillati</taxon>
        <taxon>Bacillota</taxon>
        <taxon>Clostridia</taxon>
        <taxon>Peptostreptococcales</taxon>
        <taxon>Tepidibacteraceae</taxon>
        <taxon>Alkalithermobacter</taxon>
    </lineage>
</organism>
<gene>
    <name evidence="2" type="ORF">CLOTH_14440</name>
</gene>
<evidence type="ECO:0000313" key="2">
    <source>
        <dbReference type="EMBL" id="OPJ55386.1"/>
    </source>
</evidence>
<dbReference type="PANTHER" id="PTHR30087">
    <property type="entry name" value="INNER MEMBRANE PROTEIN"/>
    <property type="match status" value="1"/>
</dbReference>
<evidence type="ECO:0000313" key="3">
    <source>
        <dbReference type="Proteomes" id="UP000190140"/>
    </source>
</evidence>
<keyword evidence="3" id="KW-1185">Reference proteome</keyword>
<evidence type="ECO:0000259" key="1">
    <source>
        <dbReference type="Pfam" id="PF08349"/>
    </source>
</evidence>
<protein>
    <recommendedName>
        <fullName evidence="1">DUF1722 domain-containing protein</fullName>
    </recommendedName>
</protein>
<proteinExistence type="predicted"/>
<feature type="domain" description="DUF1722" evidence="1">
    <location>
        <begin position="189"/>
        <end position="260"/>
    </location>
</feature>
<reference evidence="2 3" key="1">
    <citation type="submission" date="2017-03" db="EMBL/GenBank/DDBJ databases">
        <title>Genome sequence of Clostridium thermoalcaliphilum DSM 7309.</title>
        <authorList>
            <person name="Poehlein A."/>
            <person name="Daniel R."/>
        </authorList>
    </citation>
    <scope>NUCLEOTIDE SEQUENCE [LARGE SCALE GENOMIC DNA]</scope>
    <source>
        <strain evidence="2 3">DSM 7309</strain>
    </source>
</reference>
<dbReference type="Pfam" id="PF08349">
    <property type="entry name" value="DUF1722"/>
    <property type="match status" value="1"/>
</dbReference>
<name>A0A1V4I5Y9_9FIRM</name>
<dbReference type="InterPro" id="IPR013560">
    <property type="entry name" value="DUF1722"/>
</dbReference>
<dbReference type="EMBL" id="MZGW01000005">
    <property type="protein sequence ID" value="OPJ55386.1"/>
    <property type="molecule type" value="Genomic_DNA"/>
</dbReference>
<dbReference type="PANTHER" id="PTHR30087:SF0">
    <property type="entry name" value="INNER MEMBRANE PROTEIN"/>
    <property type="match status" value="1"/>
</dbReference>
<dbReference type="Proteomes" id="UP000190140">
    <property type="component" value="Unassembled WGS sequence"/>
</dbReference>
<accession>A0A1V4I5Y9</accession>
<dbReference type="Pfam" id="PF04463">
    <property type="entry name" value="2-thiour_desulf"/>
    <property type="match status" value="1"/>
</dbReference>
<comment type="caution">
    <text evidence="2">The sequence shown here is derived from an EMBL/GenBank/DDBJ whole genome shotgun (WGS) entry which is preliminary data.</text>
</comment>
<sequence>MINNKPNVVVSKCLGFDNCRYNGQKIQDNFINKLSNHVNFIPVCPEVEIGLSTPRSPIRIVKSKENVRLIQPSTNIDLTEKMNGFSQNYINEISEADGFIFKSKSPSCGIKDVKIYSEESSLASKGIGMFASQVINKYPHLPLEDEGRLKNFSIRENFLTKLFGLSNFKNIYKSKSLESLIEYHRNNHLLFLSIDQSRFSDLDKIIYSRDIPKDKIFDKYKNTLYKLFERSRTKASNINTLKYSIEYILKDITSKERSFFILL</sequence>